<reference evidence="1 2" key="1">
    <citation type="submission" date="2019-10" db="EMBL/GenBank/DDBJ databases">
        <title>Genomic and transcriptomic insights into the perfect genentic adaptation of a filamentous nitrogen-fixing cyanobacterium to rice fields.</title>
        <authorList>
            <person name="Chen Z."/>
        </authorList>
    </citation>
    <scope>NUCLEOTIDE SEQUENCE [LARGE SCALE GENOMIC DNA]</scope>
    <source>
        <strain evidence="1">CCNUC1</strain>
    </source>
</reference>
<sequence>MLIPHWSFDIFSPDSLASNKANYQDLRKNPQINISSI</sequence>
<protein>
    <submittedName>
        <fullName evidence="1">Uncharacterized protein</fullName>
    </submittedName>
</protein>
<dbReference type="Proteomes" id="UP000326678">
    <property type="component" value="Chromosome Gxm1"/>
</dbReference>
<dbReference type="KEGG" id="nsh:GXM_01904"/>
<dbReference type="EMBL" id="CP045226">
    <property type="protein sequence ID" value="QFS44429.1"/>
    <property type="molecule type" value="Genomic_DNA"/>
</dbReference>
<dbReference type="AlphaFoldDB" id="A0A5P8VX05"/>
<evidence type="ECO:0000313" key="1">
    <source>
        <dbReference type="EMBL" id="QFS44429.1"/>
    </source>
</evidence>
<accession>A0A5P8VX05</accession>
<evidence type="ECO:0000313" key="2">
    <source>
        <dbReference type="Proteomes" id="UP000326678"/>
    </source>
</evidence>
<keyword evidence="2" id="KW-1185">Reference proteome</keyword>
<organism evidence="1 2">
    <name type="scientific">Nostoc sphaeroides CCNUC1</name>
    <dbReference type="NCBI Taxonomy" id="2653204"/>
    <lineage>
        <taxon>Bacteria</taxon>
        <taxon>Bacillati</taxon>
        <taxon>Cyanobacteriota</taxon>
        <taxon>Cyanophyceae</taxon>
        <taxon>Nostocales</taxon>
        <taxon>Nostocaceae</taxon>
        <taxon>Nostoc</taxon>
    </lineage>
</organism>
<name>A0A5P8VX05_9NOSO</name>
<proteinExistence type="predicted"/>
<gene>
    <name evidence="1" type="ORF">GXM_01904</name>
</gene>